<dbReference type="EMBL" id="RCZP01000011">
    <property type="protein sequence ID" value="TPG55909.1"/>
    <property type="molecule type" value="Genomic_DNA"/>
</dbReference>
<name>A0A502G269_9PROT</name>
<gene>
    <name evidence="1" type="ORF">EAH89_13295</name>
</gene>
<dbReference type="OrthoDB" id="7264354at2"/>
<dbReference type="RefSeq" id="WP_140883828.1">
    <property type="nucleotide sequence ID" value="NZ_RCZP01000011.1"/>
</dbReference>
<keyword evidence="2" id="KW-1185">Reference proteome</keyword>
<sequence length="102" mass="10896">MAFTAVAARGSAAEPFQLAGKEPIHHTPGAQDTHDRLFEYAGGHLGFYGFLRVANARISGRVMVGLMDLPDRLWRDAYDDGAHPGNAANEAITEAAEEMGVA</sequence>
<proteinExistence type="predicted"/>
<protein>
    <submittedName>
        <fullName evidence="1">Uncharacterized protein</fullName>
    </submittedName>
</protein>
<reference evidence="1 2" key="1">
    <citation type="journal article" date="2019" name="Environ. Microbiol.">
        <title>Species interactions and distinct microbial communities in high Arctic permafrost affected cryosols are associated with the CH4 and CO2 gas fluxes.</title>
        <authorList>
            <person name="Altshuler I."/>
            <person name="Hamel J."/>
            <person name="Turney S."/>
            <person name="Magnuson E."/>
            <person name="Levesque R."/>
            <person name="Greer C."/>
            <person name="Whyte L.G."/>
        </authorList>
    </citation>
    <scope>NUCLEOTIDE SEQUENCE [LARGE SCALE GENOMIC DNA]</scope>
    <source>
        <strain evidence="1 2">S9.3B</strain>
    </source>
</reference>
<evidence type="ECO:0000313" key="2">
    <source>
        <dbReference type="Proteomes" id="UP000317078"/>
    </source>
</evidence>
<dbReference type="AlphaFoldDB" id="A0A502G269"/>
<evidence type="ECO:0000313" key="1">
    <source>
        <dbReference type="EMBL" id="TPG55909.1"/>
    </source>
</evidence>
<dbReference type="Proteomes" id="UP000317078">
    <property type="component" value="Unassembled WGS sequence"/>
</dbReference>
<organism evidence="1 2">
    <name type="scientific">Muricoccus nepalensis</name>
    <dbReference type="NCBI Taxonomy" id="1854500"/>
    <lineage>
        <taxon>Bacteria</taxon>
        <taxon>Pseudomonadati</taxon>
        <taxon>Pseudomonadota</taxon>
        <taxon>Alphaproteobacteria</taxon>
        <taxon>Acetobacterales</taxon>
        <taxon>Roseomonadaceae</taxon>
        <taxon>Muricoccus</taxon>
    </lineage>
</organism>
<comment type="caution">
    <text evidence="1">The sequence shown here is derived from an EMBL/GenBank/DDBJ whole genome shotgun (WGS) entry which is preliminary data.</text>
</comment>
<accession>A0A502G269</accession>